<keyword evidence="4 7" id="KW-1133">Transmembrane helix</keyword>
<evidence type="ECO:0000256" key="3">
    <source>
        <dbReference type="ARBA" id="ARBA00022692"/>
    </source>
</evidence>
<keyword evidence="2" id="KW-1003">Cell membrane</keyword>
<feature type="compositionally biased region" description="Basic residues" evidence="6">
    <location>
        <begin position="329"/>
        <end position="340"/>
    </location>
</feature>
<comment type="subcellular location">
    <subcellularLocation>
        <location evidence="1">Cell membrane</location>
        <topology evidence="1">Multi-pass membrane protein</topology>
    </subcellularLocation>
</comment>
<dbReference type="InterPro" id="IPR051258">
    <property type="entry name" value="Diverse_Substrate_Transporter"/>
</dbReference>
<feature type="domain" description="EamA" evidence="8">
    <location>
        <begin position="157"/>
        <end position="286"/>
    </location>
</feature>
<keyword evidence="10" id="KW-1185">Reference proteome</keyword>
<proteinExistence type="predicted"/>
<feature type="domain" description="EamA" evidence="8">
    <location>
        <begin position="12"/>
        <end position="145"/>
    </location>
</feature>
<evidence type="ECO:0000313" key="9">
    <source>
        <dbReference type="EMBL" id="MBE7366046.1"/>
    </source>
</evidence>
<feature type="transmembrane region" description="Helical" evidence="7">
    <location>
        <begin position="37"/>
        <end position="56"/>
    </location>
</feature>
<evidence type="ECO:0000256" key="1">
    <source>
        <dbReference type="ARBA" id="ARBA00004651"/>
    </source>
</evidence>
<evidence type="ECO:0000256" key="7">
    <source>
        <dbReference type="SAM" id="Phobius"/>
    </source>
</evidence>
<organism evidence="9 10">
    <name type="scientific">Ramlibacter pallidus</name>
    <dbReference type="NCBI Taxonomy" id="2780087"/>
    <lineage>
        <taxon>Bacteria</taxon>
        <taxon>Pseudomonadati</taxon>
        <taxon>Pseudomonadota</taxon>
        <taxon>Betaproteobacteria</taxon>
        <taxon>Burkholderiales</taxon>
        <taxon>Comamonadaceae</taxon>
        <taxon>Ramlibacter</taxon>
    </lineage>
</organism>
<evidence type="ECO:0000256" key="4">
    <source>
        <dbReference type="ARBA" id="ARBA00022989"/>
    </source>
</evidence>
<keyword evidence="5 7" id="KW-0472">Membrane</keyword>
<evidence type="ECO:0000259" key="8">
    <source>
        <dbReference type="Pfam" id="PF00892"/>
    </source>
</evidence>
<reference evidence="9 10" key="1">
    <citation type="submission" date="2020-10" db="EMBL/GenBank/DDBJ databases">
        <title>Ramlibacter sp. HM2 16S ribosomal RNA gene Genome sequencing and assembly.</title>
        <authorList>
            <person name="Kang M."/>
        </authorList>
    </citation>
    <scope>NUCLEOTIDE SEQUENCE [LARGE SCALE GENOMIC DNA]</scope>
    <source>
        <strain evidence="9 10">HM2</strain>
    </source>
</reference>
<feature type="compositionally biased region" description="Basic and acidic residues" evidence="6">
    <location>
        <begin position="341"/>
        <end position="351"/>
    </location>
</feature>
<name>A0ABR9RXT0_9BURK</name>
<feature type="transmembrane region" description="Helical" evidence="7">
    <location>
        <begin position="101"/>
        <end position="122"/>
    </location>
</feature>
<feature type="transmembrane region" description="Helical" evidence="7">
    <location>
        <begin position="156"/>
        <end position="175"/>
    </location>
</feature>
<feature type="region of interest" description="Disordered" evidence="6">
    <location>
        <begin position="295"/>
        <end position="351"/>
    </location>
</feature>
<feature type="transmembrane region" description="Helical" evidence="7">
    <location>
        <begin position="187"/>
        <end position="206"/>
    </location>
</feature>
<feature type="transmembrane region" description="Helical" evidence="7">
    <location>
        <begin position="76"/>
        <end position="95"/>
    </location>
</feature>
<dbReference type="InterPro" id="IPR000620">
    <property type="entry name" value="EamA_dom"/>
</dbReference>
<feature type="transmembrane region" description="Helical" evidence="7">
    <location>
        <begin position="247"/>
        <end position="265"/>
    </location>
</feature>
<keyword evidence="3 7" id="KW-0812">Transmembrane</keyword>
<dbReference type="SUPFAM" id="SSF103481">
    <property type="entry name" value="Multidrug resistance efflux transporter EmrE"/>
    <property type="match status" value="2"/>
</dbReference>
<protein>
    <submittedName>
        <fullName evidence="9">EamA family transporter</fullName>
    </submittedName>
</protein>
<evidence type="ECO:0000256" key="5">
    <source>
        <dbReference type="ARBA" id="ARBA00023136"/>
    </source>
</evidence>
<dbReference type="RefSeq" id="WP_193674686.1">
    <property type="nucleotide sequence ID" value="NZ_JADDIV010000001.1"/>
</dbReference>
<dbReference type="EMBL" id="JADDIV010000001">
    <property type="protein sequence ID" value="MBE7366046.1"/>
    <property type="molecule type" value="Genomic_DNA"/>
</dbReference>
<sequence>MDPTWRRWPALRGGFLAVLAAALFGISTPLVQRAGEGVGPFTTAALLYAGAALLGAVMRRHAGREAKVRRADLPRLLAMAAFGAVLGPVALAWGLQHTSGTSASLMLALEALFTAVLARWLYHEAMDRRVWTAMLLLLAGGVLLVVDRGAAGRAQLLGLLAVLLATAAWGVDNALSRGVAERDPAQVVLVKASLGAPAALLLAFAWQESLPGGLQVAALLAIGATGYGLSLRLYLLAQRAFGAARTGSVFAFAPFIGAAVAIALGERAASWGMAAGGLLMLAGVVVHLYERHEHEHAHDPLEHEHAHRHDDGHHAHTHDPMPEGEHSHGHVHAPVRHSHPHVPDAHHTHRH</sequence>
<feature type="transmembrane region" description="Helical" evidence="7">
    <location>
        <begin position="212"/>
        <end position="235"/>
    </location>
</feature>
<evidence type="ECO:0000313" key="10">
    <source>
        <dbReference type="Proteomes" id="UP000806285"/>
    </source>
</evidence>
<feature type="transmembrane region" description="Helical" evidence="7">
    <location>
        <begin position="129"/>
        <end position="150"/>
    </location>
</feature>
<dbReference type="PANTHER" id="PTHR42920:SF5">
    <property type="entry name" value="EAMA DOMAIN-CONTAINING PROTEIN"/>
    <property type="match status" value="1"/>
</dbReference>
<evidence type="ECO:0000256" key="2">
    <source>
        <dbReference type="ARBA" id="ARBA00022475"/>
    </source>
</evidence>
<feature type="transmembrane region" description="Helical" evidence="7">
    <location>
        <begin position="12"/>
        <end position="31"/>
    </location>
</feature>
<comment type="caution">
    <text evidence="9">The sequence shown here is derived from an EMBL/GenBank/DDBJ whole genome shotgun (WGS) entry which is preliminary data.</text>
</comment>
<gene>
    <name evidence="9" type="ORF">IM787_00570</name>
</gene>
<dbReference type="Proteomes" id="UP000806285">
    <property type="component" value="Unassembled WGS sequence"/>
</dbReference>
<accession>A0ABR9RXT0</accession>
<feature type="transmembrane region" description="Helical" evidence="7">
    <location>
        <begin position="271"/>
        <end position="289"/>
    </location>
</feature>
<dbReference type="PANTHER" id="PTHR42920">
    <property type="entry name" value="OS03G0707200 PROTEIN-RELATED"/>
    <property type="match status" value="1"/>
</dbReference>
<feature type="compositionally biased region" description="Basic and acidic residues" evidence="6">
    <location>
        <begin position="295"/>
        <end position="328"/>
    </location>
</feature>
<dbReference type="Pfam" id="PF00892">
    <property type="entry name" value="EamA"/>
    <property type="match status" value="2"/>
</dbReference>
<dbReference type="InterPro" id="IPR037185">
    <property type="entry name" value="EmrE-like"/>
</dbReference>
<evidence type="ECO:0000256" key="6">
    <source>
        <dbReference type="SAM" id="MobiDB-lite"/>
    </source>
</evidence>